<comment type="similarity">
    <text evidence="1">Belongs to the MlaA family.</text>
</comment>
<organism evidence="4 5">
    <name type="scientific">Desulfosarcina widdelii</name>
    <dbReference type="NCBI Taxonomy" id="947919"/>
    <lineage>
        <taxon>Bacteria</taxon>
        <taxon>Pseudomonadati</taxon>
        <taxon>Thermodesulfobacteriota</taxon>
        <taxon>Desulfobacteria</taxon>
        <taxon>Desulfobacterales</taxon>
        <taxon>Desulfosarcinaceae</taxon>
        <taxon>Desulfosarcina</taxon>
    </lineage>
</organism>
<dbReference type="RefSeq" id="WP_155305708.1">
    <property type="nucleotide sequence ID" value="NZ_AP021875.1"/>
</dbReference>
<dbReference type="KEGG" id="dwd:DSCW_43250"/>
<dbReference type="Proteomes" id="UP000427769">
    <property type="component" value="Chromosome"/>
</dbReference>
<evidence type="ECO:0000313" key="5">
    <source>
        <dbReference type="Proteomes" id="UP000427769"/>
    </source>
</evidence>
<dbReference type="InterPro" id="IPR007428">
    <property type="entry name" value="MlaA"/>
</dbReference>
<dbReference type="AlphaFoldDB" id="A0A5K7Z7A8"/>
<evidence type="ECO:0000256" key="1">
    <source>
        <dbReference type="ARBA" id="ARBA00010634"/>
    </source>
</evidence>
<evidence type="ECO:0000256" key="2">
    <source>
        <dbReference type="ARBA" id="ARBA00022729"/>
    </source>
</evidence>
<name>A0A5K7Z7A8_9BACT</name>
<dbReference type="PANTHER" id="PTHR30035">
    <property type="entry name" value="LIPOPROTEIN VACJ-RELATED"/>
    <property type="match status" value="1"/>
</dbReference>
<evidence type="ECO:0000313" key="4">
    <source>
        <dbReference type="EMBL" id="BBO76908.1"/>
    </source>
</evidence>
<keyword evidence="5" id="KW-1185">Reference proteome</keyword>
<evidence type="ECO:0008006" key="6">
    <source>
        <dbReference type="Google" id="ProtNLM"/>
    </source>
</evidence>
<dbReference type="Pfam" id="PF04333">
    <property type="entry name" value="MlaA"/>
    <property type="match status" value="1"/>
</dbReference>
<dbReference type="GO" id="GO:0120010">
    <property type="term" value="P:intermembrane phospholipid transfer"/>
    <property type="evidence" value="ECO:0007669"/>
    <property type="project" value="TreeGrafter"/>
</dbReference>
<sequence>MAEKWIPAVRSPQRRVMVWALAILIVVLTRSAAMAGSLEEKASESPTGDEPALTESSDPFDPFDKGGGDVFKNEDEASQAVADPIEGFNRAMFTVNDKLYFWVLKPVATGYRYVLPTPVRSSVKNFFYNLLGPVRFVNCLFQGKWRAAEGEFCRFTVNTTAGMLGFFDPAKDNPKMNPHEEDFGQTLGYYAVGNGCYIVWPIFGPSTLRDTVGAVGDWALNPFSFMKLINVDAGALTSDTTNVAMYCIRTVNDVSFRIGDYETLKNAALDPYEAFRNAYIQNRNSKIAR</sequence>
<dbReference type="PRINTS" id="PR01805">
    <property type="entry name" value="VACJLIPOPROT"/>
</dbReference>
<dbReference type="GO" id="GO:0016020">
    <property type="term" value="C:membrane"/>
    <property type="evidence" value="ECO:0007669"/>
    <property type="project" value="InterPro"/>
</dbReference>
<dbReference type="PANTHER" id="PTHR30035:SF3">
    <property type="entry name" value="INTERMEMBRANE PHOSPHOLIPID TRANSPORT SYSTEM LIPOPROTEIN MLAA"/>
    <property type="match status" value="1"/>
</dbReference>
<evidence type="ECO:0000256" key="3">
    <source>
        <dbReference type="SAM" id="MobiDB-lite"/>
    </source>
</evidence>
<dbReference type="OrthoDB" id="9785326at2"/>
<reference evidence="4 5" key="1">
    <citation type="submission" date="2019-11" db="EMBL/GenBank/DDBJ databases">
        <title>Comparative genomics of hydrocarbon-degrading Desulfosarcina strains.</title>
        <authorList>
            <person name="Watanabe M."/>
            <person name="Kojima H."/>
            <person name="Fukui M."/>
        </authorList>
    </citation>
    <scope>NUCLEOTIDE SEQUENCE [LARGE SCALE GENOMIC DNA]</scope>
    <source>
        <strain evidence="4 5">PP31</strain>
    </source>
</reference>
<gene>
    <name evidence="4" type="ORF">DSCW_43250</name>
</gene>
<keyword evidence="2" id="KW-0732">Signal</keyword>
<proteinExistence type="inferred from homology"/>
<feature type="region of interest" description="Disordered" evidence="3">
    <location>
        <begin position="38"/>
        <end position="65"/>
    </location>
</feature>
<protein>
    <recommendedName>
        <fullName evidence="6">VacJ family lipoprotein</fullName>
    </recommendedName>
</protein>
<accession>A0A5K7Z7A8</accession>
<dbReference type="EMBL" id="AP021875">
    <property type="protein sequence ID" value="BBO76908.1"/>
    <property type="molecule type" value="Genomic_DNA"/>
</dbReference>